<dbReference type="Gene3D" id="1.10.10.60">
    <property type="entry name" value="Homeodomain-like"/>
    <property type="match status" value="2"/>
</dbReference>
<feature type="domain" description="HTH araC/xylS-type" evidence="7">
    <location>
        <begin position="30"/>
        <end position="128"/>
    </location>
</feature>
<dbReference type="GO" id="GO:0043565">
    <property type="term" value="F:sequence-specific DNA binding"/>
    <property type="evidence" value="ECO:0007669"/>
    <property type="project" value="InterPro"/>
</dbReference>
<dbReference type="OrthoDB" id="110167at2"/>
<accession>A0A1H0LBX4</accession>
<dbReference type="RefSeq" id="WP_090182642.1">
    <property type="nucleotide sequence ID" value="NZ_LT629705.1"/>
</dbReference>
<comment type="function">
    <text evidence="5">Regulatory protein of the TOL plasmid xyl operons. XylS activates the xylXYZLTEGFJQKIH operon required for the degradation of toluene, m-xylene and p-xylene.</text>
</comment>
<keyword evidence="3 8" id="KW-0238">DNA-binding</keyword>
<feature type="region of interest" description="Disordered" evidence="6">
    <location>
        <begin position="1"/>
        <end position="22"/>
    </location>
</feature>
<dbReference type="InterPro" id="IPR050204">
    <property type="entry name" value="AraC_XylS_family_regulators"/>
</dbReference>
<keyword evidence="2" id="KW-0805">Transcription regulation</keyword>
<evidence type="ECO:0000256" key="3">
    <source>
        <dbReference type="ARBA" id="ARBA00023125"/>
    </source>
</evidence>
<dbReference type="GO" id="GO:0003700">
    <property type="term" value="F:DNA-binding transcription factor activity"/>
    <property type="evidence" value="ECO:0007669"/>
    <property type="project" value="InterPro"/>
</dbReference>
<dbReference type="PROSITE" id="PS00041">
    <property type="entry name" value="HTH_ARAC_FAMILY_1"/>
    <property type="match status" value="1"/>
</dbReference>
<dbReference type="AlphaFoldDB" id="A0A1H0LBX4"/>
<evidence type="ECO:0000256" key="2">
    <source>
        <dbReference type="ARBA" id="ARBA00023015"/>
    </source>
</evidence>
<dbReference type="SMART" id="SM00342">
    <property type="entry name" value="HTH_ARAC"/>
    <property type="match status" value="1"/>
</dbReference>
<dbReference type="Pfam" id="PF12833">
    <property type="entry name" value="HTH_18"/>
    <property type="match status" value="1"/>
</dbReference>
<evidence type="ECO:0000256" key="1">
    <source>
        <dbReference type="ARBA" id="ARBA00004496"/>
    </source>
</evidence>
<evidence type="ECO:0000256" key="6">
    <source>
        <dbReference type="SAM" id="MobiDB-lite"/>
    </source>
</evidence>
<protein>
    <submittedName>
        <fullName evidence="8">AraC-type DNA-binding protein</fullName>
    </submittedName>
</protein>
<dbReference type="EMBL" id="LT629705">
    <property type="protein sequence ID" value="SDO65734.1"/>
    <property type="molecule type" value="Genomic_DNA"/>
</dbReference>
<evidence type="ECO:0000256" key="4">
    <source>
        <dbReference type="ARBA" id="ARBA00023163"/>
    </source>
</evidence>
<dbReference type="GO" id="GO:0009893">
    <property type="term" value="P:positive regulation of metabolic process"/>
    <property type="evidence" value="ECO:0007669"/>
    <property type="project" value="UniProtKB-ARBA"/>
</dbReference>
<evidence type="ECO:0000313" key="8">
    <source>
        <dbReference type="EMBL" id="SDO65734.1"/>
    </source>
</evidence>
<organism evidence="8 9">
    <name type="scientific">Pseudomonas arsenicoxydans</name>
    <dbReference type="NCBI Taxonomy" id="702115"/>
    <lineage>
        <taxon>Bacteria</taxon>
        <taxon>Pseudomonadati</taxon>
        <taxon>Pseudomonadota</taxon>
        <taxon>Gammaproteobacteria</taxon>
        <taxon>Pseudomonadales</taxon>
        <taxon>Pseudomonadaceae</taxon>
        <taxon>Pseudomonas</taxon>
    </lineage>
</organism>
<reference evidence="8 9" key="1">
    <citation type="submission" date="2016-10" db="EMBL/GenBank/DDBJ databases">
        <authorList>
            <person name="de Groot N.N."/>
        </authorList>
    </citation>
    <scope>NUCLEOTIDE SEQUENCE [LARGE SCALE GENOMIC DNA]</scope>
    <source>
        <strain evidence="8 9">CECT 7543</strain>
    </source>
</reference>
<comment type="subcellular location">
    <subcellularLocation>
        <location evidence="1">Cytoplasm</location>
    </subcellularLocation>
</comment>
<dbReference type="Proteomes" id="UP000198827">
    <property type="component" value="Chromosome I"/>
</dbReference>
<evidence type="ECO:0000256" key="5">
    <source>
        <dbReference type="ARBA" id="ARBA00037345"/>
    </source>
</evidence>
<dbReference type="InterPro" id="IPR009057">
    <property type="entry name" value="Homeodomain-like_sf"/>
</dbReference>
<keyword evidence="4" id="KW-0804">Transcription</keyword>
<dbReference type="PANTHER" id="PTHR46796:SF14">
    <property type="entry name" value="TRANSCRIPTIONAL REGULATORY PROTEIN"/>
    <property type="match status" value="1"/>
</dbReference>
<proteinExistence type="predicted"/>
<dbReference type="PANTHER" id="PTHR46796">
    <property type="entry name" value="HTH-TYPE TRANSCRIPTIONAL ACTIVATOR RHAS-RELATED"/>
    <property type="match status" value="1"/>
</dbReference>
<gene>
    <name evidence="8" type="ORF">SAMN04489798_3513</name>
</gene>
<name>A0A1H0LBX4_9PSED</name>
<dbReference type="GO" id="GO:0005737">
    <property type="term" value="C:cytoplasm"/>
    <property type="evidence" value="ECO:0007669"/>
    <property type="project" value="UniProtKB-SubCell"/>
</dbReference>
<dbReference type="SUPFAM" id="SSF46689">
    <property type="entry name" value="Homeodomain-like"/>
    <property type="match status" value="2"/>
</dbReference>
<dbReference type="PROSITE" id="PS01124">
    <property type="entry name" value="HTH_ARAC_FAMILY_2"/>
    <property type="match status" value="1"/>
</dbReference>
<dbReference type="InterPro" id="IPR018062">
    <property type="entry name" value="HTH_AraC-typ_CS"/>
</dbReference>
<evidence type="ECO:0000313" key="9">
    <source>
        <dbReference type="Proteomes" id="UP000198827"/>
    </source>
</evidence>
<dbReference type="InterPro" id="IPR018060">
    <property type="entry name" value="HTH_AraC"/>
</dbReference>
<evidence type="ECO:0000259" key="7">
    <source>
        <dbReference type="PROSITE" id="PS01124"/>
    </source>
</evidence>
<sequence length="145" mass="16506">MAQSQRNVARATATQTRKKTTGGLTPWRESLVKQLILERLGETIEVTELARACALSRSHFSRAFKCSTGLSPQDWIRHQRIARAKQLIQDTELTLTQISLECGFCDQAHFCHIFTRSEGITPFAWRCRTVRPLPRRPAYAAELHA</sequence>